<reference evidence="2 3" key="1">
    <citation type="journal article" date="2019" name="Int. J. Syst. Evol. Microbiol.">
        <title>The Global Catalogue of Microorganisms (GCM) 10K type strain sequencing project: providing services to taxonomists for standard genome sequencing and annotation.</title>
        <authorList>
            <consortium name="The Broad Institute Genomics Platform"/>
            <consortium name="The Broad Institute Genome Sequencing Center for Infectious Disease"/>
            <person name="Wu L."/>
            <person name="Ma J."/>
        </authorList>
    </citation>
    <scope>NUCLEOTIDE SEQUENCE [LARGE SCALE GENOMIC DNA]</scope>
    <source>
        <strain evidence="2 3">JCM 15313</strain>
    </source>
</reference>
<proteinExistence type="predicted"/>
<gene>
    <name evidence="2" type="ORF">GCM10009799_00670</name>
</gene>
<evidence type="ECO:0000256" key="1">
    <source>
        <dbReference type="ARBA" id="ARBA00023172"/>
    </source>
</evidence>
<name>A0ABN2S3E5_9ACTN</name>
<evidence type="ECO:0000313" key="3">
    <source>
        <dbReference type="Proteomes" id="UP001501585"/>
    </source>
</evidence>
<dbReference type="RefSeq" id="WP_344159259.1">
    <property type="nucleotide sequence ID" value="NZ_BAAAPC010000001.1"/>
</dbReference>
<comment type="caution">
    <text evidence="2">The sequence shown here is derived from an EMBL/GenBank/DDBJ whole genome shotgun (WGS) entry which is preliminary data.</text>
</comment>
<evidence type="ECO:0000313" key="2">
    <source>
        <dbReference type="EMBL" id="GAA1979400.1"/>
    </source>
</evidence>
<dbReference type="InterPro" id="IPR013762">
    <property type="entry name" value="Integrase-like_cat_sf"/>
</dbReference>
<dbReference type="Proteomes" id="UP001501585">
    <property type="component" value="Unassembled WGS sequence"/>
</dbReference>
<dbReference type="Gene3D" id="1.10.443.10">
    <property type="entry name" value="Intergrase catalytic core"/>
    <property type="match status" value="1"/>
</dbReference>
<dbReference type="EMBL" id="BAAAPC010000001">
    <property type="protein sequence ID" value="GAA1979400.1"/>
    <property type="molecule type" value="Genomic_DNA"/>
</dbReference>
<sequence>MDLKAATANIAHQFIQMGWATEAKPTKIDSSDRTIALTEDAVAVLRARRSQQNARRLAAGPAWKETGYVFTRDSGERYHHAQISGAFLEITDAADLPPVNFRGLRHGAAALHLAGGRGHEAGTGAAEALHDQAHR</sequence>
<accession>A0ABN2S3E5</accession>
<keyword evidence="3" id="KW-1185">Reference proteome</keyword>
<protein>
    <submittedName>
        <fullName evidence="2">Uncharacterized protein</fullName>
    </submittedName>
</protein>
<dbReference type="SUPFAM" id="SSF56349">
    <property type="entry name" value="DNA breaking-rejoining enzymes"/>
    <property type="match status" value="1"/>
</dbReference>
<dbReference type="InterPro" id="IPR011010">
    <property type="entry name" value="DNA_brk_join_enz"/>
</dbReference>
<keyword evidence="1" id="KW-0233">DNA recombination</keyword>
<organism evidence="2 3">
    <name type="scientific">Nocardiopsis rhodophaea</name>
    <dbReference type="NCBI Taxonomy" id="280238"/>
    <lineage>
        <taxon>Bacteria</taxon>
        <taxon>Bacillati</taxon>
        <taxon>Actinomycetota</taxon>
        <taxon>Actinomycetes</taxon>
        <taxon>Streptosporangiales</taxon>
        <taxon>Nocardiopsidaceae</taxon>
        <taxon>Nocardiopsis</taxon>
    </lineage>
</organism>